<organism evidence="4 5">
    <name type="scientific">Pristionchus entomophagus</name>
    <dbReference type="NCBI Taxonomy" id="358040"/>
    <lineage>
        <taxon>Eukaryota</taxon>
        <taxon>Metazoa</taxon>
        <taxon>Ecdysozoa</taxon>
        <taxon>Nematoda</taxon>
        <taxon>Chromadorea</taxon>
        <taxon>Rhabditida</taxon>
        <taxon>Rhabditina</taxon>
        <taxon>Diplogasteromorpha</taxon>
        <taxon>Diplogasteroidea</taxon>
        <taxon>Neodiplogasteridae</taxon>
        <taxon>Pristionchus</taxon>
    </lineage>
</organism>
<dbReference type="Proteomes" id="UP001432027">
    <property type="component" value="Unassembled WGS sequence"/>
</dbReference>
<dbReference type="InterPro" id="IPR028889">
    <property type="entry name" value="USP"/>
</dbReference>
<evidence type="ECO:0000313" key="4">
    <source>
        <dbReference type="EMBL" id="GMT02493.1"/>
    </source>
</evidence>
<feature type="transmembrane region" description="Helical" evidence="2">
    <location>
        <begin position="20"/>
        <end position="43"/>
    </location>
</feature>
<dbReference type="EMBL" id="BTSX01000005">
    <property type="protein sequence ID" value="GMT02493.1"/>
    <property type="molecule type" value="Genomic_DNA"/>
</dbReference>
<feature type="region of interest" description="Disordered" evidence="1">
    <location>
        <begin position="58"/>
        <end position="97"/>
    </location>
</feature>
<feature type="non-terminal residue" evidence="4">
    <location>
        <position position="1"/>
    </location>
</feature>
<keyword evidence="5" id="KW-1185">Reference proteome</keyword>
<proteinExistence type="predicted"/>
<dbReference type="SUPFAM" id="SSF54001">
    <property type="entry name" value="Cysteine proteinases"/>
    <property type="match status" value="1"/>
</dbReference>
<keyword evidence="2" id="KW-0812">Transmembrane</keyword>
<protein>
    <recommendedName>
        <fullName evidence="3">USP domain-containing protein</fullName>
    </recommendedName>
</protein>
<accession>A0AAV5U756</accession>
<dbReference type="InterPro" id="IPR038765">
    <property type="entry name" value="Papain-like_cys_pep_sf"/>
</dbReference>
<keyword evidence="2" id="KW-0472">Membrane</keyword>
<evidence type="ECO:0000256" key="1">
    <source>
        <dbReference type="SAM" id="MobiDB-lite"/>
    </source>
</evidence>
<dbReference type="PROSITE" id="PS50235">
    <property type="entry name" value="USP_3"/>
    <property type="match status" value="1"/>
</dbReference>
<keyword evidence="2" id="KW-1133">Transmembrane helix</keyword>
<feature type="domain" description="USP" evidence="3">
    <location>
        <begin position="118"/>
        <end position="390"/>
    </location>
</feature>
<evidence type="ECO:0000313" key="5">
    <source>
        <dbReference type="Proteomes" id="UP001432027"/>
    </source>
</evidence>
<sequence>IMDDEDYYEVNRRFNFYTDVVLPSLWPILLITLAFHQIFVRLVMPHLERWQQHAEMGAMKKSDDDVDDQRHRERMVAARKRQQENHDKVAAEAEPERRRQQAAKLARLRKHPLLLDALRFANSGTDSFANAAVNVLLSFNRLVEDFPYRPTGANIAVDLLIEALHRRQIGPFVPKNLRALARFSAFAQGQHDPAEFLKEVILSLDEAMMEDFLFDVEYTAECVSGCKKSGIRVSAEDCMLVVSSFENSSAMTIEEHVKAGLEANFNSSRFDHSEDCSKREVKKMQAIVRKMPRYLIITPQTFTKVLNASQPDLLRNVIYNDEITIYGRRYEIVSAIHYASLYEGGSGHYESWRKIPDGWSVADEHHVYFLSHVDFREKMLDFCVIAFEAI</sequence>
<dbReference type="CDD" id="cd02257">
    <property type="entry name" value="Peptidase_C19"/>
    <property type="match status" value="1"/>
</dbReference>
<dbReference type="AlphaFoldDB" id="A0AAV5U756"/>
<comment type="caution">
    <text evidence="4">The sequence shown here is derived from an EMBL/GenBank/DDBJ whole genome shotgun (WGS) entry which is preliminary data.</text>
</comment>
<evidence type="ECO:0000256" key="2">
    <source>
        <dbReference type="SAM" id="Phobius"/>
    </source>
</evidence>
<reference evidence="4" key="1">
    <citation type="submission" date="2023-10" db="EMBL/GenBank/DDBJ databases">
        <title>Genome assembly of Pristionchus species.</title>
        <authorList>
            <person name="Yoshida K."/>
            <person name="Sommer R.J."/>
        </authorList>
    </citation>
    <scope>NUCLEOTIDE SEQUENCE</scope>
    <source>
        <strain evidence="4">RS0144</strain>
    </source>
</reference>
<dbReference type="Gene3D" id="3.90.70.10">
    <property type="entry name" value="Cysteine proteinases"/>
    <property type="match status" value="1"/>
</dbReference>
<gene>
    <name evidence="4" type="ORF">PENTCL1PPCAC_24667</name>
</gene>
<evidence type="ECO:0000259" key="3">
    <source>
        <dbReference type="PROSITE" id="PS50235"/>
    </source>
</evidence>
<name>A0AAV5U756_9BILA</name>